<evidence type="ECO:0000259" key="4">
    <source>
        <dbReference type="PROSITE" id="PS01124"/>
    </source>
</evidence>
<accession>A0A4R1I1D2</accession>
<dbReference type="RefSeq" id="WP_132423185.1">
    <property type="nucleotide sequence ID" value="NZ_SMFZ01000001.1"/>
</dbReference>
<evidence type="ECO:0000256" key="3">
    <source>
        <dbReference type="ARBA" id="ARBA00023163"/>
    </source>
</evidence>
<name>A0A4R1I1D2_PSEEN</name>
<reference evidence="5 6" key="1">
    <citation type="submission" date="2019-03" db="EMBL/GenBank/DDBJ databases">
        <title>Sequencing the genomes of 1000 actinobacteria strains.</title>
        <authorList>
            <person name="Klenk H.-P."/>
        </authorList>
    </citation>
    <scope>NUCLEOTIDE SEQUENCE [LARGE SCALE GENOMIC DNA]</scope>
    <source>
        <strain evidence="5 6">DSM 44969</strain>
    </source>
</reference>
<evidence type="ECO:0000256" key="2">
    <source>
        <dbReference type="ARBA" id="ARBA00023125"/>
    </source>
</evidence>
<protein>
    <submittedName>
        <fullName evidence="5">AraC-like DNA-binding protein</fullName>
    </submittedName>
</protein>
<evidence type="ECO:0000256" key="1">
    <source>
        <dbReference type="ARBA" id="ARBA00023015"/>
    </source>
</evidence>
<dbReference type="GO" id="GO:0003700">
    <property type="term" value="F:DNA-binding transcription factor activity"/>
    <property type="evidence" value="ECO:0007669"/>
    <property type="project" value="InterPro"/>
</dbReference>
<dbReference type="OrthoDB" id="5464689at2"/>
<keyword evidence="6" id="KW-1185">Reference proteome</keyword>
<dbReference type="PANTHER" id="PTHR46796">
    <property type="entry name" value="HTH-TYPE TRANSCRIPTIONAL ACTIVATOR RHAS-RELATED"/>
    <property type="match status" value="1"/>
</dbReference>
<dbReference type="InterPro" id="IPR050204">
    <property type="entry name" value="AraC_XylS_family_regulators"/>
</dbReference>
<dbReference type="PROSITE" id="PS01124">
    <property type="entry name" value="HTH_ARAC_FAMILY_2"/>
    <property type="match status" value="1"/>
</dbReference>
<comment type="caution">
    <text evidence="5">The sequence shown here is derived from an EMBL/GenBank/DDBJ whole genome shotgun (WGS) entry which is preliminary data.</text>
</comment>
<evidence type="ECO:0000313" key="6">
    <source>
        <dbReference type="Proteomes" id="UP000295560"/>
    </source>
</evidence>
<dbReference type="Proteomes" id="UP000295560">
    <property type="component" value="Unassembled WGS sequence"/>
</dbReference>
<dbReference type="SUPFAM" id="SSF46689">
    <property type="entry name" value="Homeodomain-like"/>
    <property type="match status" value="2"/>
</dbReference>
<dbReference type="InterPro" id="IPR018060">
    <property type="entry name" value="HTH_AraC"/>
</dbReference>
<proteinExistence type="predicted"/>
<dbReference type="Pfam" id="PF12833">
    <property type="entry name" value="HTH_18"/>
    <property type="match status" value="1"/>
</dbReference>
<dbReference type="EMBL" id="SMFZ01000001">
    <property type="protein sequence ID" value="TCK26239.1"/>
    <property type="molecule type" value="Genomic_DNA"/>
</dbReference>
<dbReference type="SMART" id="SM00342">
    <property type="entry name" value="HTH_ARAC"/>
    <property type="match status" value="1"/>
</dbReference>
<sequence length="328" mass="35670">MSAVDSPLVRFDVHSQDPEYAHEVLREAYSDFSVRTFGDIEHFDFGHTGVRVPGAATFARVRYAAAGHFVVPADAGLFLVVTLGGGTIGFESGRETVRPDLGEPVLTTLDDVDWRSDVDDATVDTVTLEPAMVARVACSVFGTDVGDVTFTSMTPVSDAAARYWAGVAAHVRHNVVDREEMLDAPLVLAEATRSLVTAALVTFPNTGLTRWEQGGRAGPTEPAVLRRALDYIDEHAGEDIGVDDIAVVARISVRGLQSLFRRHRDRTPLEHLRRVRLALAHDDLLVADPTHGDTVAAIAARWGFTNPGRFSVQYREAFGRSPRATLRG</sequence>
<keyword evidence="2 5" id="KW-0238">DNA-binding</keyword>
<feature type="domain" description="HTH araC/xylS-type" evidence="4">
    <location>
        <begin position="226"/>
        <end position="328"/>
    </location>
</feature>
<dbReference type="AlphaFoldDB" id="A0A4R1I1D2"/>
<gene>
    <name evidence="5" type="ORF">EV378_2068</name>
</gene>
<dbReference type="InterPro" id="IPR009057">
    <property type="entry name" value="Homeodomain-like_sf"/>
</dbReference>
<keyword evidence="1" id="KW-0805">Transcription regulation</keyword>
<organism evidence="5 6">
    <name type="scientific">Pseudonocardia endophytica</name>
    <dbReference type="NCBI Taxonomy" id="401976"/>
    <lineage>
        <taxon>Bacteria</taxon>
        <taxon>Bacillati</taxon>
        <taxon>Actinomycetota</taxon>
        <taxon>Actinomycetes</taxon>
        <taxon>Pseudonocardiales</taxon>
        <taxon>Pseudonocardiaceae</taxon>
        <taxon>Pseudonocardia</taxon>
    </lineage>
</organism>
<keyword evidence="3" id="KW-0804">Transcription</keyword>
<dbReference type="PANTHER" id="PTHR46796:SF12">
    <property type="entry name" value="HTH-TYPE DNA-BINDING TRANSCRIPTIONAL ACTIVATOR EUTR"/>
    <property type="match status" value="1"/>
</dbReference>
<dbReference type="GO" id="GO:0043565">
    <property type="term" value="F:sequence-specific DNA binding"/>
    <property type="evidence" value="ECO:0007669"/>
    <property type="project" value="InterPro"/>
</dbReference>
<evidence type="ECO:0000313" key="5">
    <source>
        <dbReference type="EMBL" id="TCK26239.1"/>
    </source>
</evidence>
<dbReference type="Gene3D" id="1.10.10.60">
    <property type="entry name" value="Homeodomain-like"/>
    <property type="match status" value="1"/>
</dbReference>